<dbReference type="NCBIfam" id="TIGR00589">
    <property type="entry name" value="ogt"/>
    <property type="match status" value="1"/>
</dbReference>
<feature type="region of interest" description="Disordered" evidence="9">
    <location>
        <begin position="75"/>
        <end position="125"/>
    </location>
</feature>
<evidence type="ECO:0000259" key="10">
    <source>
        <dbReference type="Pfam" id="PF01035"/>
    </source>
</evidence>
<dbReference type="Gene3D" id="3.30.160.70">
    <property type="entry name" value="Methylated DNA-protein cysteine methyltransferase domain"/>
    <property type="match status" value="1"/>
</dbReference>
<dbReference type="EC" id="2.1.1.63" evidence="3"/>
<keyword evidence="5 11" id="KW-0808">Transferase</keyword>
<proteinExistence type="inferred from homology"/>
<dbReference type="Gene3D" id="1.10.10.10">
    <property type="entry name" value="Winged helix-like DNA-binding domain superfamily/Winged helix DNA-binding domain"/>
    <property type="match status" value="1"/>
</dbReference>
<comment type="catalytic activity">
    <reaction evidence="8">
        <text>a 6-O-methyl-2'-deoxyguanosine in DNA + L-cysteinyl-[protein] = S-methyl-L-cysteinyl-[protein] + a 2'-deoxyguanosine in DNA</text>
        <dbReference type="Rhea" id="RHEA:24000"/>
        <dbReference type="Rhea" id="RHEA-COMP:10131"/>
        <dbReference type="Rhea" id="RHEA-COMP:10132"/>
        <dbReference type="Rhea" id="RHEA-COMP:11367"/>
        <dbReference type="Rhea" id="RHEA-COMP:11368"/>
        <dbReference type="ChEBI" id="CHEBI:29950"/>
        <dbReference type="ChEBI" id="CHEBI:82612"/>
        <dbReference type="ChEBI" id="CHEBI:85445"/>
        <dbReference type="ChEBI" id="CHEBI:85448"/>
        <dbReference type="EC" id="2.1.1.63"/>
    </reaction>
</comment>
<evidence type="ECO:0000256" key="1">
    <source>
        <dbReference type="ARBA" id="ARBA00001286"/>
    </source>
</evidence>
<dbReference type="SUPFAM" id="SSF53155">
    <property type="entry name" value="Methylated DNA-protein cysteine methyltransferase domain"/>
    <property type="match status" value="1"/>
</dbReference>
<dbReference type="GO" id="GO:0003908">
    <property type="term" value="F:methylated-DNA-[protein]-cysteine S-methyltransferase activity"/>
    <property type="evidence" value="ECO:0007669"/>
    <property type="project" value="UniProtKB-EC"/>
</dbReference>
<comment type="caution">
    <text evidence="11">The sequence shown here is derived from an EMBL/GenBank/DDBJ whole genome shotgun (WGS) entry which is preliminary data.</text>
</comment>
<evidence type="ECO:0000256" key="6">
    <source>
        <dbReference type="ARBA" id="ARBA00022763"/>
    </source>
</evidence>
<keyword evidence="4 11" id="KW-0489">Methyltransferase</keyword>
<dbReference type="PANTHER" id="PTHR10815:SF13">
    <property type="entry name" value="METHYLATED-DNA--PROTEIN-CYSTEINE METHYLTRANSFERASE"/>
    <property type="match status" value="1"/>
</dbReference>
<gene>
    <name evidence="11" type="ORF">D9V32_01435</name>
</gene>
<feature type="domain" description="Methylated-DNA-[protein]-cysteine S-methyltransferase DNA binding" evidence="10">
    <location>
        <begin position="228"/>
        <end position="307"/>
    </location>
</feature>
<organism evidence="11 12">
    <name type="scientific">Mycetocola tolaasinivorans</name>
    <dbReference type="NCBI Taxonomy" id="76635"/>
    <lineage>
        <taxon>Bacteria</taxon>
        <taxon>Bacillati</taxon>
        <taxon>Actinomycetota</taxon>
        <taxon>Actinomycetes</taxon>
        <taxon>Micrococcales</taxon>
        <taxon>Microbacteriaceae</taxon>
        <taxon>Mycetocola</taxon>
    </lineage>
</organism>
<dbReference type="CDD" id="cd06445">
    <property type="entry name" value="ATase"/>
    <property type="match status" value="1"/>
</dbReference>
<evidence type="ECO:0000313" key="12">
    <source>
        <dbReference type="Proteomes" id="UP000272503"/>
    </source>
</evidence>
<reference evidence="11 12" key="1">
    <citation type="submission" date="2018-10" db="EMBL/GenBank/DDBJ databases">
        <authorList>
            <person name="Li J."/>
        </authorList>
    </citation>
    <scope>NUCLEOTIDE SEQUENCE [LARGE SCALE GENOMIC DNA]</scope>
    <source>
        <strain evidence="11 12">IF 016277</strain>
    </source>
</reference>
<dbReference type="RefSeq" id="WP_121647112.1">
    <property type="nucleotide sequence ID" value="NZ_RCUX01000001.1"/>
</dbReference>
<dbReference type="InterPro" id="IPR014048">
    <property type="entry name" value="MethylDNA_cys_MeTrfase_DNA-bd"/>
</dbReference>
<dbReference type="FunFam" id="1.10.10.10:FF:000214">
    <property type="entry name" value="Methylated-DNA--protein-cysteine methyltransferase"/>
    <property type="match status" value="1"/>
</dbReference>
<keyword evidence="6" id="KW-0227">DNA damage</keyword>
<evidence type="ECO:0000256" key="8">
    <source>
        <dbReference type="ARBA" id="ARBA00049348"/>
    </source>
</evidence>
<name>A0A3L7ADY7_9MICO</name>
<dbReference type="AlphaFoldDB" id="A0A3L7ADY7"/>
<dbReference type="GO" id="GO:0032259">
    <property type="term" value="P:methylation"/>
    <property type="evidence" value="ECO:0007669"/>
    <property type="project" value="UniProtKB-KW"/>
</dbReference>
<dbReference type="InterPro" id="IPR036631">
    <property type="entry name" value="MGMT_N_sf"/>
</dbReference>
<dbReference type="InterPro" id="IPR036217">
    <property type="entry name" value="MethylDNA_cys_MeTrfase_DNAb"/>
</dbReference>
<keyword evidence="7" id="KW-0234">DNA repair</keyword>
<evidence type="ECO:0000256" key="3">
    <source>
        <dbReference type="ARBA" id="ARBA00011918"/>
    </source>
</evidence>
<protein>
    <recommendedName>
        <fullName evidence="3">methylated-DNA--[protein]-cysteine S-methyltransferase</fullName>
        <ecNumber evidence="3">2.1.1.63</ecNumber>
    </recommendedName>
</protein>
<dbReference type="GO" id="GO:0006281">
    <property type="term" value="P:DNA repair"/>
    <property type="evidence" value="ECO:0007669"/>
    <property type="project" value="UniProtKB-KW"/>
</dbReference>
<keyword evidence="12" id="KW-1185">Reference proteome</keyword>
<feature type="region of interest" description="Disordered" evidence="9">
    <location>
        <begin position="1"/>
        <end position="45"/>
    </location>
</feature>
<dbReference type="EMBL" id="RCUX01000001">
    <property type="protein sequence ID" value="RLP78020.1"/>
    <property type="molecule type" value="Genomic_DNA"/>
</dbReference>
<evidence type="ECO:0000256" key="2">
    <source>
        <dbReference type="ARBA" id="ARBA00008711"/>
    </source>
</evidence>
<sequence length="310" mass="33512">MRRTSATTRPRFIAEPDPPRQAPVLVPISQPVPGPVSAPGIDAREPRLRSRDSLLLHQLIRDQRFRSRYHSQLAAAGPEGRAVLDEPSGVLSTQAPAAAPGSPEEAKSREHRVRERGFDSADGEPRALDLDEATVDSPWGPLILLASPDGLLRVRFGDHPSRGSLSRVPESPPVRPVPDLDELTRGFQRAPTQSSAHLRAACDQLREYIEHSRERFELALDLAPIGAYHRAVLAKLSHIRYGHTISFSELAAAAGRPRAARAAGAACARNPLPIVLACHRVILSDGTLGGHVAGPDIKHALLTHEGVFGK</sequence>
<evidence type="ECO:0000256" key="5">
    <source>
        <dbReference type="ARBA" id="ARBA00022679"/>
    </source>
</evidence>
<dbReference type="Pfam" id="PF01035">
    <property type="entry name" value="DNA_binding_1"/>
    <property type="match status" value="1"/>
</dbReference>
<evidence type="ECO:0000256" key="7">
    <source>
        <dbReference type="ARBA" id="ARBA00023204"/>
    </source>
</evidence>
<comment type="similarity">
    <text evidence="2">Belongs to the MGMT family.</text>
</comment>
<dbReference type="OrthoDB" id="9802228at2"/>
<comment type="catalytic activity">
    <reaction evidence="1">
        <text>a 4-O-methyl-thymidine in DNA + L-cysteinyl-[protein] = a thymidine in DNA + S-methyl-L-cysteinyl-[protein]</text>
        <dbReference type="Rhea" id="RHEA:53428"/>
        <dbReference type="Rhea" id="RHEA-COMP:10131"/>
        <dbReference type="Rhea" id="RHEA-COMP:10132"/>
        <dbReference type="Rhea" id="RHEA-COMP:13555"/>
        <dbReference type="Rhea" id="RHEA-COMP:13556"/>
        <dbReference type="ChEBI" id="CHEBI:29950"/>
        <dbReference type="ChEBI" id="CHEBI:82612"/>
        <dbReference type="ChEBI" id="CHEBI:137386"/>
        <dbReference type="ChEBI" id="CHEBI:137387"/>
        <dbReference type="EC" id="2.1.1.63"/>
    </reaction>
</comment>
<evidence type="ECO:0000256" key="4">
    <source>
        <dbReference type="ARBA" id="ARBA00022603"/>
    </source>
</evidence>
<accession>A0A3L7ADY7</accession>
<evidence type="ECO:0000256" key="9">
    <source>
        <dbReference type="SAM" id="MobiDB-lite"/>
    </source>
</evidence>
<dbReference type="SUPFAM" id="SSF46767">
    <property type="entry name" value="Methylated DNA-protein cysteine methyltransferase, C-terminal domain"/>
    <property type="match status" value="1"/>
</dbReference>
<dbReference type="InterPro" id="IPR036388">
    <property type="entry name" value="WH-like_DNA-bd_sf"/>
</dbReference>
<dbReference type="PANTHER" id="PTHR10815">
    <property type="entry name" value="METHYLATED-DNA--PROTEIN-CYSTEINE METHYLTRANSFERASE"/>
    <property type="match status" value="1"/>
</dbReference>
<feature type="compositionally biased region" description="Basic and acidic residues" evidence="9">
    <location>
        <begin position="104"/>
        <end position="125"/>
    </location>
</feature>
<evidence type="ECO:0000313" key="11">
    <source>
        <dbReference type="EMBL" id="RLP78020.1"/>
    </source>
</evidence>
<dbReference type="Proteomes" id="UP000272503">
    <property type="component" value="Unassembled WGS sequence"/>
</dbReference>